<sequence length="239" mass="26903">MTRTSDPQRDPTAPSQDWLALESEIIQCRRCPRLVSWREEVAARKVARFRDHTYWGRPIPGFGDPRARLWVIGLAPAAHGGNRTGRVFTGDPSGDWVFRALHRAGFANQPTSTHRQDGLQLRDCYISAVVRCAPPENRPTLTETKTCLGYLAQELNGLAQVRVILTLGHFAFQHTLALLDPPKPRPKFAHNQVTALAEGRYLLTSYHPSQRNTATKLLTEPMFDAVFEQVRRLLAQGES</sequence>
<dbReference type="EMBL" id="JAFIRA010000006">
    <property type="protein sequence ID" value="MCJ2542109.1"/>
    <property type="molecule type" value="Genomic_DNA"/>
</dbReference>
<keyword evidence="7" id="KW-0234">DNA repair</keyword>
<organism evidence="11 12">
    <name type="scientific">Thermostichus vulcanus str. 'Rupite'</name>
    <dbReference type="NCBI Taxonomy" id="2813851"/>
    <lineage>
        <taxon>Bacteria</taxon>
        <taxon>Bacillati</taxon>
        <taxon>Cyanobacteriota</taxon>
        <taxon>Cyanophyceae</taxon>
        <taxon>Thermostichales</taxon>
        <taxon>Thermostichaceae</taxon>
        <taxon>Thermostichus</taxon>
    </lineage>
</organism>
<evidence type="ECO:0000313" key="11">
    <source>
        <dbReference type="EMBL" id="MCJ2542109.1"/>
    </source>
</evidence>
<keyword evidence="2" id="KW-0479">Metal-binding</keyword>
<dbReference type="SMART" id="SM00986">
    <property type="entry name" value="UDG"/>
    <property type="match status" value="1"/>
</dbReference>
<evidence type="ECO:0000256" key="4">
    <source>
        <dbReference type="ARBA" id="ARBA00022801"/>
    </source>
</evidence>
<name>A0ABT0C8I9_THEVL</name>
<keyword evidence="1" id="KW-0004">4Fe-4S</keyword>
<evidence type="ECO:0000256" key="5">
    <source>
        <dbReference type="ARBA" id="ARBA00023004"/>
    </source>
</evidence>
<keyword evidence="3" id="KW-0227">DNA damage</keyword>
<dbReference type="RefSeq" id="WP_244349336.1">
    <property type="nucleotide sequence ID" value="NZ_JAFIRA010000006.1"/>
</dbReference>
<dbReference type="InterPro" id="IPR051536">
    <property type="entry name" value="UDG_Type-4/5"/>
</dbReference>
<dbReference type="Pfam" id="PF03167">
    <property type="entry name" value="UDG"/>
    <property type="match status" value="1"/>
</dbReference>
<dbReference type="PANTHER" id="PTHR33693">
    <property type="entry name" value="TYPE-5 URACIL-DNA GLYCOSYLASE"/>
    <property type="match status" value="1"/>
</dbReference>
<evidence type="ECO:0000256" key="6">
    <source>
        <dbReference type="ARBA" id="ARBA00023014"/>
    </source>
</evidence>
<accession>A0ABT0C8I9</accession>
<evidence type="ECO:0000313" key="12">
    <source>
        <dbReference type="Proteomes" id="UP000830835"/>
    </source>
</evidence>
<gene>
    <name evidence="11" type="ORF">JX360_04170</name>
</gene>
<feature type="domain" description="Uracil-DNA glycosylase-like" evidence="10">
    <location>
        <begin position="60"/>
        <end position="227"/>
    </location>
</feature>
<protein>
    <recommendedName>
        <fullName evidence="9">Type-5 uracil-DNA glycosylase</fullName>
    </recommendedName>
</protein>
<evidence type="ECO:0000256" key="9">
    <source>
        <dbReference type="ARBA" id="ARBA00023887"/>
    </source>
</evidence>
<keyword evidence="6" id="KW-0411">Iron-sulfur</keyword>
<evidence type="ECO:0000256" key="8">
    <source>
        <dbReference type="ARBA" id="ARBA00023779"/>
    </source>
</evidence>
<dbReference type="Proteomes" id="UP000830835">
    <property type="component" value="Unassembled WGS sequence"/>
</dbReference>
<evidence type="ECO:0000256" key="2">
    <source>
        <dbReference type="ARBA" id="ARBA00022723"/>
    </source>
</evidence>
<dbReference type="Gene3D" id="3.40.470.10">
    <property type="entry name" value="Uracil-DNA glycosylase-like domain"/>
    <property type="match status" value="1"/>
</dbReference>
<dbReference type="SMART" id="SM00987">
    <property type="entry name" value="UreE_C"/>
    <property type="match status" value="1"/>
</dbReference>
<keyword evidence="12" id="KW-1185">Reference proteome</keyword>
<comment type="similarity">
    <text evidence="8">Belongs to the uracil-DNA glycosylase (UDG) superfamily. Type 5 (UDGb) family.</text>
</comment>
<dbReference type="SUPFAM" id="SSF52141">
    <property type="entry name" value="Uracil-DNA glycosylase-like"/>
    <property type="match status" value="1"/>
</dbReference>
<keyword evidence="4" id="KW-0378">Hydrolase</keyword>
<proteinExistence type="inferred from homology"/>
<dbReference type="InterPro" id="IPR005122">
    <property type="entry name" value="Uracil-DNA_glycosylase-like"/>
</dbReference>
<keyword evidence="5" id="KW-0408">Iron</keyword>
<reference evidence="11" key="1">
    <citation type="submission" date="2021-02" db="EMBL/GenBank/DDBJ databases">
        <title>The CRISPR/cas machinery reduction and long-range gene transfer in the hot spring cyanobacterium Synechococcus.</title>
        <authorList>
            <person name="Dvorak P."/>
            <person name="Jahodarova E."/>
            <person name="Hasler P."/>
            <person name="Poulickova A."/>
        </authorList>
    </citation>
    <scope>NUCLEOTIDE SEQUENCE</scope>
    <source>
        <strain evidence="11">Rupite</strain>
    </source>
</reference>
<dbReference type="PANTHER" id="PTHR33693:SF3">
    <property type="entry name" value="TYPE-5 URACIL-DNA GLYCOSYLASE"/>
    <property type="match status" value="1"/>
</dbReference>
<dbReference type="InterPro" id="IPR044147">
    <property type="entry name" value="UdgB-like"/>
</dbReference>
<evidence type="ECO:0000259" key="10">
    <source>
        <dbReference type="SMART" id="SM00986"/>
    </source>
</evidence>
<dbReference type="InterPro" id="IPR036895">
    <property type="entry name" value="Uracil-DNA_glycosylase-like_sf"/>
</dbReference>
<comment type="caution">
    <text evidence="11">The sequence shown here is derived from an EMBL/GenBank/DDBJ whole genome shotgun (WGS) entry which is preliminary data.</text>
</comment>
<dbReference type="CDD" id="cd10031">
    <property type="entry name" value="UDG-F5_TTUDGB_like"/>
    <property type="match status" value="1"/>
</dbReference>
<evidence type="ECO:0000256" key="7">
    <source>
        <dbReference type="ARBA" id="ARBA00023204"/>
    </source>
</evidence>
<evidence type="ECO:0000256" key="3">
    <source>
        <dbReference type="ARBA" id="ARBA00022763"/>
    </source>
</evidence>
<evidence type="ECO:0000256" key="1">
    <source>
        <dbReference type="ARBA" id="ARBA00022485"/>
    </source>
</evidence>